<dbReference type="GO" id="GO:0005524">
    <property type="term" value="F:ATP binding"/>
    <property type="evidence" value="ECO:0007669"/>
    <property type="project" value="InterPro"/>
</dbReference>
<dbReference type="PANTHER" id="PTHR32039:SF7">
    <property type="entry name" value="COMPETENCE PROTEIN COMM"/>
    <property type="match status" value="1"/>
</dbReference>
<sequence>MLVVATNPCHCGFWGDNENRCRCTEREIKRFWNNLSGPIMDRIDIRVFVSRLKEADYINTDPGESSGSIKKRVKKAAVFQNSNSKAGKIKYNAEADVALINKWLAGDKELRKTAYMIGKKFKLSARGLSSIIKVSRSIADLEGSKYIKNEHVLEAAGYRAIKVYG</sequence>
<evidence type="ECO:0000259" key="1">
    <source>
        <dbReference type="Pfam" id="PF01078"/>
    </source>
</evidence>
<accession>X0WYB5</accession>
<dbReference type="SUPFAM" id="SSF52540">
    <property type="entry name" value="P-loop containing nucleoside triphosphate hydrolases"/>
    <property type="match status" value="1"/>
</dbReference>
<comment type="caution">
    <text evidence="3">The sequence shown here is derived from an EMBL/GenBank/DDBJ whole genome shotgun (WGS) entry which is preliminary data.</text>
</comment>
<dbReference type="Pfam" id="PF13335">
    <property type="entry name" value="Mg_chelatase_C"/>
    <property type="match status" value="1"/>
</dbReference>
<dbReference type="Gene3D" id="3.40.50.300">
    <property type="entry name" value="P-loop containing nucleotide triphosphate hydrolases"/>
    <property type="match status" value="1"/>
</dbReference>
<feature type="domain" description="Mg chelatase-related protein C-terminal" evidence="2">
    <location>
        <begin position="63"/>
        <end position="159"/>
    </location>
</feature>
<evidence type="ECO:0008006" key="4">
    <source>
        <dbReference type="Google" id="ProtNLM"/>
    </source>
</evidence>
<dbReference type="EMBL" id="BARS01031232">
    <property type="protein sequence ID" value="GAG28202.1"/>
    <property type="molecule type" value="Genomic_DNA"/>
</dbReference>
<organism evidence="3">
    <name type="scientific">marine sediment metagenome</name>
    <dbReference type="NCBI Taxonomy" id="412755"/>
    <lineage>
        <taxon>unclassified sequences</taxon>
        <taxon>metagenomes</taxon>
        <taxon>ecological metagenomes</taxon>
    </lineage>
</organism>
<evidence type="ECO:0000259" key="2">
    <source>
        <dbReference type="Pfam" id="PF13335"/>
    </source>
</evidence>
<dbReference type="PANTHER" id="PTHR32039">
    <property type="entry name" value="MAGNESIUM-CHELATASE SUBUNIT CHLI"/>
    <property type="match status" value="1"/>
</dbReference>
<dbReference type="InterPro" id="IPR000523">
    <property type="entry name" value="Mg_chelatse_chII-like_cat_dom"/>
</dbReference>
<dbReference type="InterPro" id="IPR027417">
    <property type="entry name" value="P-loop_NTPase"/>
</dbReference>
<evidence type="ECO:0000313" key="3">
    <source>
        <dbReference type="EMBL" id="GAG28202.1"/>
    </source>
</evidence>
<dbReference type="InterPro" id="IPR025158">
    <property type="entry name" value="Mg_chelat-rel_C"/>
</dbReference>
<dbReference type="InterPro" id="IPR045006">
    <property type="entry name" value="CHLI-like"/>
</dbReference>
<protein>
    <recommendedName>
        <fullName evidence="4">Mg chelatase-related protein C-terminal domain-containing protein</fullName>
    </recommendedName>
</protein>
<dbReference type="AlphaFoldDB" id="X0WYB5"/>
<dbReference type="Pfam" id="PF01078">
    <property type="entry name" value="Mg_chelatase"/>
    <property type="match status" value="1"/>
</dbReference>
<name>X0WYB5_9ZZZZ</name>
<proteinExistence type="predicted"/>
<feature type="domain" description="Magnesium chelatase ChlI-like catalytic" evidence="1">
    <location>
        <begin position="1"/>
        <end position="55"/>
    </location>
</feature>
<gene>
    <name evidence="3" type="ORF">S01H1_48626</name>
</gene>
<reference evidence="3" key="1">
    <citation type="journal article" date="2014" name="Front. Microbiol.">
        <title>High frequency of phylogenetically diverse reductive dehalogenase-homologous genes in deep subseafloor sedimentary metagenomes.</title>
        <authorList>
            <person name="Kawai M."/>
            <person name="Futagami T."/>
            <person name="Toyoda A."/>
            <person name="Takaki Y."/>
            <person name="Nishi S."/>
            <person name="Hori S."/>
            <person name="Arai W."/>
            <person name="Tsubouchi T."/>
            <person name="Morono Y."/>
            <person name="Uchiyama I."/>
            <person name="Ito T."/>
            <person name="Fujiyama A."/>
            <person name="Inagaki F."/>
            <person name="Takami H."/>
        </authorList>
    </citation>
    <scope>NUCLEOTIDE SEQUENCE</scope>
    <source>
        <strain evidence="3">Expedition CK06-06</strain>
    </source>
</reference>